<evidence type="ECO:0000313" key="6">
    <source>
        <dbReference type="Proteomes" id="UP000683507"/>
    </source>
</evidence>
<evidence type="ECO:0000259" key="4">
    <source>
        <dbReference type="PROSITE" id="PS51898"/>
    </source>
</evidence>
<dbReference type="InterPro" id="IPR050090">
    <property type="entry name" value="Tyrosine_recombinase_XerCD"/>
</dbReference>
<organism evidence="5 6">
    <name type="scientific">Parvicella tangerina</name>
    <dbReference type="NCBI Taxonomy" id="2829795"/>
    <lineage>
        <taxon>Bacteria</taxon>
        <taxon>Pseudomonadati</taxon>
        <taxon>Bacteroidota</taxon>
        <taxon>Flavobacteriia</taxon>
        <taxon>Flavobacteriales</taxon>
        <taxon>Parvicellaceae</taxon>
        <taxon>Parvicella</taxon>
    </lineage>
</organism>
<comment type="similarity">
    <text evidence="1">Belongs to the 'phage' integrase family.</text>
</comment>
<dbReference type="InterPro" id="IPR011010">
    <property type="entry name" value="DNA_brk_join_enz"/>
</dbReference>
<gene>
    <name evidence="5" type="ORF">CRYO30217_03263</name>
</gene>
<dbReference type="RefSeq" id="WP_258543448.1">
    <property type="nucleotide sequence ID" value="NZ_OU015584.1"/>
</dbReference>
<name>A0A916NDH9_9FLAO</name>
<sequence length="434" mass="51247">MKALKIPKTKGVPGLFTYCTKCKKRTGNGVCGLSKKPIDACPNKNSHVFKVSFKIPMTNSVRTRNLETRNLREASKQAYEFREELEANNYNIPEDNIQKGVQYDILVDTMSMYIDFLNNIGVPEHLQKNRSKAHINEVVRIFKRFTRVLSYSGYNLELFKVFQINQDIIGKYHDYLLNVEKYSNKTYNKHISGMRQFINWLIERKGYDIKNPFIEVIALPTSQRNETITKEEFEKLVSVITPENSRDMRVKYYKYYYKEWLASAFKLALYTGLRREEFLSLRWSSIEYDEHRRPILIKVPNFKVIRLVDGKRTESSRIKWVPIIPELLNLLMNELEMDNYKDTDKYLIANNESRDRDRLPLFMSRAFGHFWHLTGIKKELQLNDLRNTYITELFKKFGDKAAVITDHADISTVKKHYTKSSLISEAAIEFRVFE</sequence>
<dbReference type="PANTHER" id="PTHR30349">
    <property type="entry name" value="PHAGE INTEGRASE-RELATED"/>
    <property type="match status" value="1"/>
</dbReference>
<keyword evidence="3" id="KW-0233">DNA recombination</keyword>
<dbReference type="GO" id="GO:0015074">
    <property type="term" value="P:DNA integration"/>
    <property type="evidence" value="ECO:0007669"/>
    <property type="project" value="InterPro"/>
</dbReference>
<dbReference type="EMBL" id="OU015584">
    <property type="protein sequence ID" value="CAG5086745.1"/>
    <property type="molecule type" value="Genomic_DNA"/>
</dbReference>
<evidence type="ECO:0000256" key="1">
    <source>
        <dbReference type="ARBA" id="ARBA00008857"/>
    </source>
</evidence>
<keyword evidence="2" id="KW-0238">DNA-binding</keyword>
<dbReference type="Gene3D" id="1.10.443.10">
    <property type="entry name" value="Intergrase catalytic core"/>
    <property type="match status" value="1"/>
</dbReference>
<dbReference type="SUPFAM" id="SSF56349">
    <property type="entry name" value="DNA breaking-rejoining enzymes"/>
    <property type="match status" value="1"/>
</dbReference>
<proteinExistence type="inferred from homology"/>
<dbReference type="AlphaFoldDB" id="A0A916NDH9"/>
<dbReference type="PANTHER" id="PTHR30349:SF41">
    <property type="entry name" value="INTEGRASE_RECOMBINASE PROTEIN MJ0367-RELATED"/>
    <property type="match status" value="1"/>
</dbReference>
<protein>
    <recommendedName>
        <fullName evidence="4">Tyr recombinase domain-containing protein</fullName>
    </recommendedName>
</protein>
<accession>A0A916NDH9</accession>
<dbReference type="InterPro" id="IPR013762">
    <property type="entry name" value="Integrase-like_cat_sf"/>
</dbReference>
<dbReference type="PROSITE" id="PS51898">
    <property type="entry name" value="TYR_RECOMBINASE"/>
    <property type="match status" value="1"/>
</dbReference>
<feature type="domain" description="Tyr recombinase" evidence="4">
    <location>
        <begin position="223"/>
        <end position="430"/>
    </location>
</feature>
<evidence type="ECO:0000256" key="2">
    <source>
        <dbReference type="ARBA" id="ARBA00023125"/>
    </source>
</evidence>
<dbReference type="KEGG" id="ptan:CRYO30217_03263"/>
<dbReference type="GO" id="GO:0006310">
    <property type="term" value="P:DNA recombination"/>
    <property type="evidence" value="ECO:0007669"/>
    <property type="project" value="UniProtKB-KW"/>
</dbReference>
<dbReference type="Pfam" id="PF00589">
    <property type="entry name" value="Phage_integrase"/>
    <property type="match status" value="1"/>
</dbReference>
<dbReference type="Proteomes" id="UP000683507">
    <property type="component" value="Chromosome"/>
</dbReference>
<dbReference type="InterPro" id="IPR002104">
    <property type="entry name" value="Integrase_catalytic"/>
</dbReference>
<keyword evidence="6" id="KW-1185">Reference proteome</keyword>
<evidence type="ECO:0000256" key="3">
    <source>
        <dbReference type="ARBA" id="ARBA00023172"/>
    </source>
</evidence>
<dbReference type="GO" id="GO:0003677">
    <property type="term" value="F:DNA binding"/>
    <property type="evidence" value="ECO:0007669"/>
    <property type="project" value="UniProtKB-KW"/>
</dbReference>
<dbReference type="Gene3D" id="1.10.150.130">
    <property type="match status" value="1"/>
</dbReference>
<evidence type="ECO:0000313" key="5">
    <source>
        <dbReference type="EMBL" id="CAG5086745.1"/>
    </source>
</evidence>
<dbReference type="InterPro" id="IPR010998">
    <property type="entry name" value="Integrase_recombinase_N"/>
</dbReference>
<reference evidence="5" key="1">
    <citation type="submission" date="2021-04" db="EMBL/GenBank/DDBJ databases">
        <authorList>
            <person name="Rodrigo-Torres L."/>
            <person name="Arahal R. D."/>
            <person name="Lucena T."/>
        </authorList>
    </citation>
    <scope>NUCLEOTIDE SEQUENCE</scope>
    <source>
        <strain evidence="5">AS29M-1</strain>
    </source>
</reference>